<keyword evidence="4" id="KW-0378">Hydrolase</keyword>
<dbReference type="Pfam" id="PF16640">
    <property type="entry name" value="Big_3_5"/>
    <property type="match status" value="1"/>
</dbReference>
<dbReference type="Pfam" id="PF00932">
    <property type="entry name" value="LTD"/>
    <property type="match status" value="1"/>
</dbReference>
<dbReference type="GO" id="GO:0004519">
    <property type="term" value="F:endonuclease activity"/>
    <property type="evidence" value="ECO:0007669"/>
    <property type="project" value="UniProtKB-KW"/>
</dbReference>
<organism evidence="4 5">
    <name type="scientific">Aeromicrobium yanjiei</name>
    <dbReference type="NCBI Taxonomy" id="2662028"/>
    <lineage>
        <taxon>Bacteria</taxon>
        <taxon>Bacillati</taxon>
        <taxon>Actinomycetota</taxon>
        <taxon>Actinomycetes</taxon>
        <taxon>Propionibacteriales</taxon>
        <taxon>Nocardioidaceae</taxon>
        <taxon>Aeromicrobium</taxon>
    </lineage>
</organism>
<dbReference type="AlphaFoldDB" id="A0A5Q2MHG2"/>
<dbReference type="InterPro" id="IPR013783">
    <property type="entry name" value="Ig-like_fold"/>
</dbReference>
<dbReference type="InterPro" id="IPR032109">
    <property type="entry name" value="Big_3_5"/>
</dbReference>
<feature type="domain" description="LTD" evidence="3">
    <location>
        <begin position="22"/>
        <end position="160"/>
    </location>
</feature>
<dbReference type="CDD" id="cd04486">
    <property type="entry name" value="YhcR_OBF_like"/>
    <property type="match status" value="1"/>
</dbReference>
<feature type="compositionally biased region" description="Polar residues" evidence="1">
    <location>
        <begin position="539"/>
        <end position="549"/>
    </location>
</feature>
<evidence type="ECO:0000256" key="1">
    <source>
        <dbReference type="SAM" id="MobiDB-lite"/>
    </source>
</evidence>
<keyword evidence="5" id="KW-1185">Reference proteome</keyword>
<evidence type="ECO:0000256" key="2">
    <source>
        <dbReference type="SAM" id="SignalP"/>
    </source>
</evidence>
<dbReference type="EMBL" id="CP045737">
    <property type="protein sequence ID" value="QGG40482.1"/>
    <property type="molecule type" value="Genomic_DNA"/>
</dbReference>
<dbReference type="InterPro" id="IPR036691">
    <property type="entry name" value="Endo/exonu/phosph_ase_sf"/>
</dbReference>
<dbReference type="PANTHER" id="PTHR42834">
    <property type="entry name" value="ENDONUCLEASE/EXONUCLEASE/PHOSPHATASE FAMILY PROTEIN (AFU_ORTHOLOGUE AFUA_3G09210)"/>
    <property type="match status" value="1"/>
</dbReference>
<dbReference type="Gene3D" id="3.60.10.10">
    <property type="entry name" value="Endonuclease/exonuclease/phosphatase"/>
    <property type="match status" value="1"/>
</dbReference>
<protein>
    <submittedName>
        <fullName evidence="4">ExeM/NucH family extracellular endonuclease</fullName>
    </submittedName>
</protein>
<dbReference type="GO" id="GO:0005975">
    <property type="term" value="P:carbohydrate metabolic process"/>
    <property type="evidence" value="ECO:0007669"/>
    <property type="project" value="UniProtKB-ARBA"/>
</dbReference>
<dbReference type="PANTHER" id="PTHR42834:SF1">
    <property type="entry name" value="ENDONUCLEASE_EXONUCLEASE_PHOSPHATASE FAMILY PROTEIN (AFU_ORTHOLOGUE AFUA_3G09210)"/>
    <property type="match status" value="1"/>
</dbReference>
<keyword evidence="4" id="KW-0255">Endonuclease</keyword>
<keyword evidence="4" id="KW-0540">Nuclease</keyword>
<dbReference type="InterPro" id="IPR005135">
    <property type="entry name" value="Endo/exonuclease/phosphatase"/>
</dbReference>
<sequence>MNTSILTRGMAVSAVAAASLVALPATSASAAPADHVVINEVYVNGGSAGQTYKTKFVELYNPTDRAVDISTWSLQYRSGGSGSAFAATTKYDLTGVIQPGRHFLVAGGSNGANGADLPTPDQTTTLAPAAGGGTIALVGSTDLLPAITGNVKGSVSTSNDIVDLIGFGTTNTFETAAAPGPGTTNNARSINRTGFADTDDNSADFTLSAVGGATPTACGASCVLPVPAPLTGTIAQIQGEGPQSPQQRGAASTRGVVTAVYRTGGFNGAFIQTAGTGGSIDLGAQDASDGIFVFGSSFAAAVAKGDFVEVTGTVAEFQGMTQLTGPTWTVLTDEHAPVTPARVAFPLTEEQKESLEGMLLAPQGDYTVTNNFTTNQYAEIGLAPGTKPFDNPTNKVAPGADAVALAKKNAADLITLDDGASLNFLSAGNQGIALPWLRADNEVRVGARVSFTDSVVLDYRNNSWKLQPQQQLTADGTEPVTFSSTRKAAPEDVGGQVKLATFNVLNYFTTTGVDYVDGAPGRACTYFNDRDGNRVTTNACGSPSASSGNGPRGAADQANLARQQAKIVNAINTLDADVVSLEEIENSAKLGLPRDTALNGLVAALNAEAGEGAWAAVPSPATVPTTGEDVIRTALIYRPATIKPVGTSTILDDPAFASARAPLAQTFTQVDRPASGTFSVIVNHFKSKGSGDGANADQGDGQGASNAARVQQATALVDFARAVEERAGTDAVFLTGDFNAYNREDPVRIIEEAGFVNVAAERTTKETYQFDGGVGSLDHVFASAAADATITGADIWNINAYESVAREYSRYNYNATDLYDASPFRASDHDPEIVGFDAAALGSSVTVEAPATVRAGEDVVVRATVASGTGPVPTGEVTLVEGGTELASGTLEDGTVTLRAADLGIGRHVLEVVYAGDSEHSGASRSVAVTVLKSTAGLTASAGPSTYGTGAVLDVTGAPGASGRVLVSLGDVQVGSGSLTNGTARIVLSRTIPVGTNQLRVFYAGSSAHDPDSTKVTLEVRKAATTIKRISVSPATIVKGRTKPFVELSVTGAGFTVDGGTVTVRASGRNHTGTVRGGKVRIRLGAFTSSGPAKKVTATFAGNGVAKASSTSFTVRVLAR</sequence>
<evidence type="ECO:0000313" key="5">
    <source>
        <dbReference type="Proteomes" id="UP000392064"/>
    </source>
</evidence>
<dbReference type="Pfam" id="PF03372">
    <property type="entry name" value="Exo_endo_phos"/>
    <property type="match status" value="1"/>
</dbReference>
<dbReference type="InterPro" id="IPR036415">
    <property type="entry name" value="Lamin_tail_dom_sf"/>
</dbReference>
<dbReference type="Proteomes" id="UP000392064">
    <property type="component" value="Chromosome"/>
</dbReference>
<dbReference type="CDD" id="cd10283">
    <property type="entry name" value="MnuA_DNase1-like"/>
    <property type="match status" value="1"/>
</dbReference>
<dbReference type="Gene3D" id="2.60.40.1260">
    <property type="entry name" value="Lamin Tail domain"/>
    <property type="match status" value="1"/>
</dbReference>
<dbReference type="SUPFAM" id="SSF74853">
    <property type="entry name" value="Lamin A/C globular tail domain"/>
    <property type="match status" value="1"/>
</dbReference>
<dbReference type="NCBIfam" id="NF033681">
    <property type="entry name" value="ExeM_NucH_DNase"/>
    <property type="match status" value="1"/>
</dbReference>
<dbReference type="KEGG" id="aef:GEV26_03360"/>
<dbReference type="InterPro" id="IPR001322">
    <property type="entry name" value="Lamin_tail_dom"/>
</dbReference>
<dbReference type="PROSITE" id="PS51841">
    <property type="entry name" value="LTD"/>
    <property type="match status" value="1"/>
</dbReference>
<dbReference type="SUPFAM" id="SSF56219">
    <property type="entry name" value="DNase I-like"/>
    <property type="match status" value="1"/>
</dbReference>
<feature type="region of interest" description="Disordered" evidence="1">
    <location>
        <begin position="539"/>
        <end position="558"/>
    </location>
</feature>
<gene>
    <name evidence="4" type="ORF">GEV26_03360</name>
</gene>
<evidence type="ECO:0000259" key="3">
    <source>
        <dbReference type="PROSITE" id="PS51841"/>
    </source>
</evidence>
<accession>A0A5Q2MHG2</accession>
<dbReference type="RefSeq" id="WP_153651753.1">
    <property type="nucleotide sequence ID" value="NZ_CP045737.1"/>
</dbReference>
<reference evidence="4 5" key="1">
    <citation type="submission" date="2019-11" db="EMBL/GenBank/DDBJ databases">
        <authorList>
            <person name="Li J."/>
        </authorList>
    </citation>
    <scope>NUCLEOTIDE SEQUENCE [LARGE SCALE GENOMIC DNA]</scope>
    <source>
        <strain evidence="4 5">MF47</strain>
    </source>
</reference>
<name>A0A5Q2MHG2_9ACTN</name>
<evidence type="ECO:0000313" key="4">
    <source>
        <dbReference type="EMBL" id="QGG40482.1"/>
    </source>
</evidence>
<proteinExistence type="predicted"/>
<dbReference type="Gene3D" id="2.60.40.10">
    <property type="entry name" value="Immunoglobulins"/>
    <property type="match status" value="1"/>
</dbReference>
<dbReference type="InterPro" id="IPR047971">
    <property type="entry name" value="ExeM-like"/>
</dbReference>
<feature type="chain" id="PRO_5024464607" evidence="2">
    <location>
        <begin position="31"/>
        <end position="1120"/>
    </location>
</feature>
<keyword evidence="2" id="KW-0732">Signal</keyword>
<feature type="signal peptide" evidence="2">
    <location>
        <begin position="1"/>
        <end position="30"/>
    </location>
</feature>